<comment type="subcellular location">
    <subcellularLocation>
        <location evidence="5">Nucleus</location>
    </subcellularLocation>
</comment>
<dbReference type="RefSeq" id="XP_030890316.1">
    <property type="nucleotide sequence ID" value="XM_031034456.1"/>
</dbReference>
<reference evidence="9" key="1">
    <citation type="submission" date="2025-08" db="UniProtKB">
        <authorList>
            <consortium name="RefSeq"/>
        </authorList>
    </citation>
    <scope>IDENTIFICATION</scope>
    <source>
        <tissue evidence="9">Liver</tissue>
    </source>
</reference>
<dbReference type="GO" id="GO:0006355">
    <property type="term" value="P:regulation of DNA-templated transcription"/>
    <property type="evidence" value="ECO:0007669"/>
    <property type="project" value="InterPro"/>
</dbReference>
<evidence type="ECO:0000256" key="2">
    <source>
        <dbReference type="ARBA" id="ARBA00023125"/>
    </source>
</evidence>
<dbReference type="SUPFAM" id="SSF109640">
    <property type="entry name" value="KRAB domain (Kruppel-associated box)"/>
    <property type="match status" value="1"/>
</dbReference>
<name>A0A7F8RAV1_LEPWE</name>
<evidence type="ECO:0000313" key="8">
    <source>
        <dbReference type="Proteomes" id="UP000245341"/>
    </source>
</evidence>
<dbReference type="Proteomes" id="UP000245341">
    <property type="component" value="Unplaced"/>
</dbReference>
<dbReference type="GO" id="GO:0003677">
    <property type="term" value="F:DNA binding"/>
    <property type="evidence" value="ECO:0007669"/>
    <property type="project" value="UniProtKB-KW"/>
</dbReference>
<evidence type="ECO:0000313" key="9">
    <source>
        <dbReference type="RefSeq" id="XP_030890316.1"/>
    </source>
</evidence>
<organism evidence="8 9">
    <name type="scientific">Leptonychotes weddellii</name>
    <name type="common">Weddell seal</name>
    <name type="synonym">Otaria weddellii</name>
    <dbReference type="NCBI Taxonomy" id="9713"/>
    <lineage>
        <taxon>Eukaryota</taxon>
        <taxon>Metazoa</taxon>
        <taxon>Chordata</taxon>
        <taxon>Craniata</taxon>
        <taxon>Vertebrata</taxon>
        <taxon>Euteleostomi</taxon>
        <taxon>Mammalia</taxon>
        <taxon>Eutheria</taxon>
        <taxon>Laurasiatheria</taxon>
        <taxon>Carnivora</taxon>
        <taxon>Caniformia</taxon>
        <taxon>Pinnipedia</taxon>
        <taxon>Phocidae</taxon>
        <taxon>Monachinae</taxon>
        <taxon>Lobodontini</taxon>
        <taxon>Leptonychotes</taxon>
    </lineage>
</organism>
<keyword evidence="2" id="KW-0238">DNA-binding</keyword>
<evidence type="ECO:0000259" key="7">
    <source>
        <dbReference type="PROSITE" id="PS50804"/>
    </source>
</evidence>
<dbReference type="SMART" id="SM00431">
    <property type="entry name" value="SCAN"/>
    <property type="match status" value="1"/>
</dbReference>
<evidence type="ECO:0000256" key="3">
    <source>
        <dbReference type="ARBA" id="ARBA00023163"/>
    </source>
</evidence>
<feature type="region of interest" description="Disordered" evidence="6">
    <location>
        <begin position="120"/>
        <end position="164"/>
    </location>
</feature>
<keyword evidence="4 5" id="KW-0539">Nucleus</keyword>
<dbReference type="PROSITE" id="PS50804">
    <property type="entry name" value="SCAN_BOX"/>
    <property type="match status" value="1"/>
</dbReference>
<dbReference type="AlphaFoldDB" id="A0A7F8RAV1"/>
<dbReference type="InterPro" id="IPR003309">
    <property type="entry name" value="SCAN_dom"/>
</dbReference>
<dbReference type="Gene3D" id="1.10.4020.10">
    <property type="entry name" value="DNA breaking-rejoining enzymes"/>
    <property type="match status" value="1"/>
</dbReference>
<dbReference type="InterPro" id="IPR050916">
    <property type="entry name" value="SCAN-C2H2_zinc_finger"/>
</dbReference>
<keyword evidence="1" id="KW-0805">Transcription regulation</keyword>
<sequence>MLEQFLTVLPQETQIWVRQKHPESGEEAMALVEDLQKEPGRWGLQAMVKNSQPEPEQLNHSPKVELRSFHKSVLPDPPALDLSVEESGGDQGMMSPSQELMTFGDVAMYISQEAWRQPEPGWRNHLERSWEKSANGASMDLETRTQDKNSSQDMSEEAELQGRY</sequence>
<evidence type="ECO:0000256" key="1">
    <source>
        <dbReference type="ARBA" id="ARBA00023015"/>
    </source>
</evidence>
<keyword evidence="8" id="KW-1185">Reference proteome</keyword>
<dbReference type="PANTHER" id="PTHR45935">
    <property type="entry name" value="PROTEIN ZBED8-RELATED"/>
    <property type="match status" value="1"/>
</dbReference>
<feature type="region of interest" description="Disordered" evidence="6">
    <location>
        <begin position="75"/>
        <end position="97"/>
    </location>
</feature>
<accession>A0A7F8RAV1</accession>
<evidence type="ECO:0000256" key="5">
    <source>
        <dbReference type="PROSITE-ProRule" id="PRU00187"/>
    </source>
</evidence>
<feature type="compositionally biased region" description="Acidic residues" evidence="6">
    <location>
        <begin position="154"/>
        <end position="164"/>
    </location>
</feature>
<dbReference type="InterPro" id="IPR038269">
    <property type="entry name" value="SCAN_sf"/>
</dbReference>
<feature type="domain" description="SCAN box" evidence="7">
    <location>
        <begin position="1"/>
        <end position="38"/>
    </location>
</feature>
<dbReference type="GeneID" id="102741090"/>
<evidence type="ECO:0000256" key="6">
    <source>
        <dbReference type="SAM" id="MobiDB-lite"/>
    </source>
</evidence>
<dbReference type="GO" id="GO:0005634">
    <property type="term" value="C:nucleus"/>
    <property type="evidence" value="ECO:0007669"/>
    <property type="project" value="UniProtKB-SubCell"/>
</dbReference>
<feature type="compositionally biased region" description="Basic and acidic residues" evidence="6">
    <location>
        <begin position="122"/>
        <end position="131"/>
    </location>
</feature>
<dbReference type="PANTHER" id="PTHR45935:SF26">
    <property type="entry name" value="SCAN DOMAIN-CONTAINING PROTEIN SCAND2P-RELATED"/>
    <property type="match status" value="1"/>
</dbReference>
<dbReference type="SUPFAM" id="SSF47353">
    <property type="entry name" value="Retrovirus capsid dimerization domain-like"/>
    <property type="match status" value="1"/>
</dbReference>
<keyword evidence="3" id="KW-0804">Transcription</keyword>
<proteinExistence type="predicted"/>
<protein>
    <submittedName>
        <fullName evidence="9">Zinc finger protein 213-like isoform X3</fullName>
    </submittedName>
</protein>
<dbReference type="Pfam" id="PF02023">
    <property type="entry name" value="SCAN"/>
    <property type="match status" value="1"/>
</dbReference>
<gene>
    <name evidence="9" type="primary">LOC102741090</name>
</gene>
<evidence type="ECO:0000256" key="4">
    <source>
        <dbReference type="ARBA" id="ARBA00023242"/>
    </source>
</evidence>
<dbReference type="Gene3D" id="6.10.140.140">
    <property type="match status" value="1"/>
</dbReference>
<dbReference type="InterPro" id="IPR036051">
    <property type="entry name" value="KRAB_dom_sf"/>
</dbReference>